<dbReference type="Proteomes" id="UP000247555">
    <property type="component" value="Unassembled WGS sequence"/>
</dbReference>
<gene>
    <name evidence="1" type="ORF">DFR34_108107</name>
</gene>
<protein>
    <submittedName>
        <fullName evidence="1">Putative Fe-S protein YdhL (DUF1289 family)</fullName>
    </submittedName>
</protein>
<keyword evidence="2" id="KW-1185">Reference proteome</keyword>
<dbReference type="Pfam" id="PF06945">
    <property type="entry name" value="DUF1289"/>
    <property type="match status" value="1"/>
</dbReference>
<dbReference type="PANTHER" id="PTHR35175">
    <property type="entry name" value="DUF1289 DOMAIN-CONTAINING PROTEIN"/>
    <property type="match status" value="1"/>
</dbReference>
<accession>A0A318KME4</accession>
<organism evidence="1 2">
    <name type="scientific">Rivihabitans pingtungensis</name>
    <dbReference type="NCBI Taxonomy" id="1054498"/>
    <lineage>
        <taxon>Bacteria</taxon>
        <taxon>Pseudomonadati</taxon>
        <taxon>Pseudomonadota</taxon>
        <taxon>Betaproteobacteria</taxon>
        <taxon>Neisseriales</taxon>
        <taxon>Aquaspirillaceae</taxon>
        <taxon>Rivihabitans</taxon>
    </lineage>
</organism>
<sequence>MAGVILTPGVDSPCVARCSTALGDAVCKGCGRTFEEVTFWNVMDDAQKQAVLARITAERAAATPPDMPAV</sequence>
<dbReference type="PANTHER" id="PTHR35175:SF2">
    <property type="entry name" value="DUF1289 DOMAIN-CONTAINING PROTEIN"/>
    <property type="match status" value="1"/>
</dbReference>
<dbReference type="EMBL" id="QJKI01000008">
    <property type="protein sequence ID" value="PXX79214.1"/>
    <property type="molecule type" value="Genomic_DNA"/>
</dbReference>
<evidence type="ECO:0000313" key="2">
    <source>
        <dbReference type="Proteomes" id="UP000247555"/>
    </source>
</evidence>
<proteinExistence type="predicted"/>
<comment type="caution">
    <text evidence="1">The sequence shown here is derived from an EMBL/GenBank/DDBJ whole genome shotgun (WGS) entry which is preliminary data.</text>
</comment>
<dbReference type="RefSeq" id="WP_110390663.1">
    <property type="nucleotide sequence ID" value="NZ_DALYFX010000060.1"/>
</dbReference>
<dbReference type="AlphaFoldDB" id="A0A318KME4"/>
<reference evidence="1 2" key="1">
    <citation type="submission" date="2018-05" db="EMBL/GenBank/DDBJ databases">
        <title>Genomic Encyclopedia of Type Strains, Phase IV (KMG-IV): sequencing the most valuable type-strain genomes for metagenomic binning, comparative biology and taxonomic classification.</title>
        <authorList>
            <person name="Goeker M."/>
        </authorList>
    </citation>
    <scope>NUCLEOTIDE SEQUENCE [LARGE SCALE GENOMIC DNA]</scope>
    <source>
        <strain evidence="1 2">DSM 29661</strain>
    </source>
</reference>
<name>A0A318KME4_9NEIS</name>
<evidence type="ECO:0000313" key="1">
    <source>
        <dbReference type="EMBL" id="PXX79214.1"/>
    </source>
</evidence>
<dbReference type="OrthoDB" id="5296987at2"/>
<dbReference type="InterPro" id="IPR010710">
    <property type="entry name" value="DUF1289"/>
</dbReference>